<dbReference type="InterPro" id="IPR028087">
    <property type="entry name" value="Tad_N"/>
</dbReference>
<protein>
    <recommendedName>
        <fullName evidence="2">VWFA domain-containing protein</fullName>
    </recommendedName>
</protein>
<keyword evidence="1" id="KW-0812">Transmembrane</keyword>
<proteinExistence type="predicted"/>
<evidence type="ECO:0000256" key="1">
    <source>
        <dbReference type="SAM" id="Phobius"/>
    </source>
</evidence>
<dbReference type="InterPro" id="IPR036465">
    <property type="entry name" value="vWFA_dom_sf"/>
</dbReference>
<evidence type="ECO:0000259" key="2">
    <source>
        <dbReference type="PROSITE" id="PS50234"/>
    </source>
</evidence>
<dbReference type="Gene3D" id="3.40.50.410">
    <property type="entry name" value="von Willebrand factor, type A domain"/>
    <property type="match status" value="1"/>
</dbReference>
<keyword evidence="1" id="KW-0472">Membrane</keyword>
<dbReference type="Pfam" id="PF13400">
    <property type="entry name" value="Tad"/>
    <property type="match status" value="1"/>
</dbReference>
<feature type="transmembrane region" description="Helical" evidence="1">
    <location>
        <begin position="42"/>
        <end position="61"/>
    </location>
</feature>
<dbReference type="Proteomes" id="UP000265750">
    <property type="component" value="Unassembled WGS sequence"/>
</dbReference>
<dbReference type="PROSITE" id="PS50234">
    <property type="entry name" value="VWFA"/>
    <property type="match status" value="1"/>
</dbReference>
<evidence type="ECO:0000313" key="3">
    <source>
        <dbReference type="EMBL" id="RIY03278.1"/>
    </source>
</evidence>
<accession>A0A3A1WN03</accession>
<dbReference type="SUPFAM" id="SSF53300">
    <property type="entry name" value="vWA-like"/>
    <property type="match status" value="1"/>
</dbReference>
<name>A0A3A1WN03_9HYPH</name>
<dbReference type="AlphaFoldDB" id="A0A3A1WN03"/>
<feature type="domain" description="VWFA" evidence="2">
    <location>
        <begin position="166"/>
        <end position="429"/>
    </location>
</feature>
<dbReference type="RefSeq" id="WP_119537936.1">
    <property type="nucleotide sequence ID" value="NZ_QYRN01000001.1"/>
</dbReference>
<dbReference type="InterPro" id="IPR002035">
    <property type="entry name" value="VWF_A"/>
</dbReference>
<gene>
    <name evidence="3" type="ORF">D3218_00440</name>
</gene>
<sequence length="438" mass="47393">MRGIRPSPKTQSSLVSRLIIFIRYRSGGGVLKRFVGDERGNFAIFTGLLATILVGAMGGVLDLSTQWIDQSAVQRATDAAALAGAKALEAGTEADAREAIEIVAQANLPENFPAISFEATIDQTAGTVDVRGSGATSPYFLQLFDIDALPVGGKAQALIQRKSYIDFYFLLDVSESMNIAASDADREKLEAYTAKYYHAFYNNDVRECAFACHTLEWGATQTVYDLNKEAGARLRIDVLRDAAKAMVEKVLALNSAAGSLKTTRVGTSIFSERYLEKIAPSNDETAVQNSIDDTSGVASAHTNSTSAFADFRDTVGAQGTGKTQSDARKFAIIVTDGVRDENGTSTGNPLGTFVTAACADMKNRGIDVAVLDVKYQKYVDRFGYFNDRVASYYQNISPVLESCASSGLYYQATDSDEAETQLLKMVDDLLTIRRRLSS</sequence>
<dbReference type="EMBL" id="QYRN01000001">
    <property type="protein sequence ID" value="RIY03278.1"/>
    <property type="molecule type" value="Genomic_DNA"/>
</dbReference>
<keyword evidence="1" id="KW-1133">Transmembrane helix</keyword>
<reference evidence="4" key="1">
    <citation type="submission" date="2018-09" db="EMBL/GenBank/DDBJ databases">
        <authorList>
            <person name="Tuo L."/>
        </authorList>
    </citation>
    <scope>NUCLEOTIDE SEQUENCE [LARGE SCALE GENOMIC DNA]</scope>
    <source>
        <strain evidence="4">M2BS4Y-1</strain>
    </source>
</reference>
<comment type="caution">
    <text evidence="3">The sequence shown here is derived from an EMBL/GenBank/DDBJ whole genome shotgun (WGS) entry which is preliminary data.</text>
</comment>
<dbReference type="OrthoDB" id="7522752at2"/>
<evidence type="ECO:0000313" key="4">
    <source>
        <dbReference type="Proteomes" id="UP000265750"/>
    </source>
</evidence>
<keyword evidence="4" id="KW-1185">Reference proteome</keyword>
<organism evidence="3 4">
    <name type="scientific">Aureimonas flava</name>
    <dbReference type="NCBI Taxonomy" id="2320271"/>
    <lineage>
        <taxon>Bacteria</taxon>
        <taxon>Pseudomonadati</taxon>
        <taxon>Pseudomonadota</taxon>
        <taxon>Alphaproteobacteria</taxon>
        <taxon>Hyphomicrobiales</taxon>
        <taxon>Aurantimonadaceae</taxon>
        <taxon>Aureimonas</taxon>
    </lineage>
</organism>